<dbReference type="InterPro" id="IPR029865">
    <property type="entry name" value="KIAA0319-like"/>
</dbReference>
<dbReference type="Pfam" id="PF22352">
    <property type="entry name" value="K319L-like_PKD"/>
    <property type="match status" value="3"/>
</dbReference>
<dbReference type="EMBL" id="JBAWKS010000001">
    <property type="protein sequence ID" value="MEI4548323.1"/>
    <property type="molecule type" value="Genomic_DNA"/>
</dbReference>
<dbReference type="PROSITE" id="PS51257">
    <property type="entry name" value="PROKAR_LIPOPROTEIN"/>
    <property type="match status" value="1"/>
</dbReference>
<name>A0ABU8EQ28_9GAMM</name>
<dbReference type="Gene3D" id="2.60.40.3010">
    <property type="match status" value="1"/>
</dbReference>
<dbReference type="Gene3D" id="2.60.40.10">
    <property type="entry name" value="Immunoglobulins"/>
    <property type="match status" value="2"/>
</dbReference>
<protein>
    <recommendedName>
        <fullName evidence="3">Cadherin domain-containing protein</fullName>
    </recommendedName>
</protein>
<dbReference type="PANTHER" id="PTHR46182">
    <property type="entry name" value="FI19480P1"/>
    <property type="match status" value="1"/>
</dbReference>
<dbReference type="Proteomes" id="UP001382455">
    <property type="component" value="Unassembled WGS sequence"/>
</dbReference>
<dbReference type="SUPFAM" id="SSF50985">
    <property type="entry name" value="RCC1/BLIP-II"/>
    <property type="match status" value="1"/>
</dbReference>
<evidence type="ECO:0000313" key="2">
    <source>
        <dbReference type="Proteomes" id="UP001382455"/>
    </source>
</evidence>
<evidence type="ECO:0000313" key="1">
    <source>
        <dbReference type="EMBL" id="MEI4548323.1"/>
    </source>
</evidence>
<keyword evidence="2" id="KW-1185">Reference proteome</keyword>
<evidence type="ECO:0008006" key="3">
    <source>
        <dbReference type="Google" id="ProtNLM"/>
    </source>
</evidence>
<dbReference type="InterPro" id="IPR013783">
    <property type="entry name" value="Ig-like_fold"/>
</dbReference>
<dbReference type="Gene3D" id="2.130.10.30">
    <property type="entry name" value="Regulator of chromosome condensation 1/beta-lactamase-inhibitor protein II"/>
    <property type="match status" value="2"/>
</dbReference>
<dbReference type="RefSeq" id="WP_336434317.1">
    <property type="nucleotide sequence ID" value="NZ_JBAWKS010000001.1"/>
</dbReference>
<reference evidence="1 2" key="1">
    <citation type="submission" date="2023-12" db="EMBL/GenBank/DDBJ databases">
        <title>Friends and Foes: Symbiotic and Algicidal bacterial influence on Karenia brevis blooms.</title>
        <authorList>
            <person name="Fei C."/>
            <person name="Mohamed A.R."/>
            <person name="Booker A."/>
            <person name="Arshad M."/>
            <person name="Klass S."/>
            <person name="Ahn S."/>
            <person name="Gilbert P.M."/>
            <person name="Heil C.A."/>
            <person name="Martinez J.M."/>
            <person name="Amin S.A."/>
        </authorList>
    </citation>
    <scope>NUCLEOTIDE SEQUENCE [LARGE SCALE GENOMIC DNA]</scope>
    <source>
        <strain evidence="1 2">CE15</strain>
    </source>
</reference>
<organism evidence="1 2">
    <name type="scientific">Pseudoalteromonas spongiae</name>
    <dbReference type="NCBI Taxonomy" id="298657"/>
    <lineage>
        <taxon>Bacteria</taxon>
        <taxon>Pseudomonadati</taxon>
        <taxon>Pseudomonadota</taxon>
        <taxon>Gammaproteobacteria</taxon>
        <taxon>Alteromonadales</taxon>
        <taxon>Pseudoalteromonadaceae</taxon>
        <taxon>Pseudoalteromonas</taxon>
    </lineage>
</organism>
<sequence>MKFDIGKLSAVLCMILITACGGGGEANTNTKTSSNHVQNVLPVVDAGQDIFAFENEQVTLSASASDSDGNISSVAWRQIEGDPVDLSSASELVTTFTSPEVDTPKDLIFEIVVKDDQGATARDSITVTVEEKLNQAPVINLVDRIDVISGSIVNLNASINDLDGDISNVLWTQIAGSTVVISNADTPEASFIAPQVTEAIELKFELTVTDDDAATTKDNITVLVNKENSLPIVSAGEDIIANPGGKVNLLGVASDIDGQIDTVIWKQLEGKEVDLVDYNTLTPSFDIPEVALGSYFTFQVEVTDNRGGQAVDSIKVTVQKITPTTPELVVTRLGYPGRIKLNVKGDNQIDSGAKYNLFYAKQAGVRPDNYSSLAGGKVIRDISLPYEIPSSWNEYQNTFFVLEKELLNTTLLSNEVNTSHRLGVSNWNRACVVEASTVICWGRYDNQERDIEAAKDPIILSNPSQLAVGSVDTCVIDSNELKCWGDNLANNIPELVNPFFINIEGSTACAIDNSGHRCWGELSEVHNGISLKNPKEIVINDYSQNCALDDTGVVCWNNSGQLFTELPKVKNPHSLDISNSRACLLDNNKLVCWGGIEGIQETEGFENPSQVIVTNLPPCVLDDNGVNCLDDDPSSPVQPPELNNPRSLFGDDQYYCSADTEGLQCWGYPEAVSNNMPNSSDLVEMDLDQSEKLECYVSTSGLTCYHYGKQINLGKNFVASDIDVERNTICVIEGGLISCFDVVYGKEIMEVKEIAFDETMGSAKEIYLDMFGSGGCTLFELGTSCVGLLGYSSYQVETIKSIAMNSYTGCVLTDNGHTSCGTDKGNGEAKSFYNSNAVGIANSQALLCHALPNSALCLDLRYDNEFNIELANNVKQIEGYDGEHGGYMELICALDDNGVSCWQAGEYASSPLKYYPSMTLFNPSRLSKNVPCAVDDYGLACWGISPYYGYGQRSNPRY</sequence>
<dbReference type="PANTHER" id="PTHR46182:SF2">
    <property type="entry name" value="FI19480P1"/>
    <property type="match status" value="1"/>
</dbReference>
<accession>A0ABU8EQ28</accession>
<proteinExistence type="predicted"/>
<comment type="caution">
    <text evidence="1">The sequence shown here is derived from an EMBL/GenBank/DDBJ whole genome shotgun (WGS) entry which is preliminary data.</text>
</comment>
<dbReference type="InterPro" id="IPR009091">
    <property type="entry name" value="RCC1/BLIP-II"/>
</dbReference>
<gene>
    <name evidence="1" type="ORF">WAE96_01205</name>
</gene>